<evidence type="ECO:0000256" key="1">
    <source>
        <dbReference type="SAM" id="Coils"/>
    </source>
</evidence>
<feature type="coiled-coil region" evidence="1">
    <location>
        <begin position="37"/>
        <end position="64"/>
    </location>
</feature>
<evidence type="ECO:0000256" key="2">
    <source>
        <dbReference type="SAM" id="Phobius"/>
    </source>
</evidence>
<keyword evidence="1" id="KW-0175">Coiled coil</keyword>
<accession>A0A5R9G2E1</accession>
<reference evidence="3 4" key="1">
    <citation type="submission" date="2019-05" db="EMBL/GenBank/DDBJ databases">
        <authorList>
            <person name="Narsing Rao M.P."/>
            <person name="Li W.J."/>
        </authorList>
    </citation>
    <scope>NUCLEOTIDE SEQUENCE [LARGE SCALE GENOMIC DNA]</scope>
    <source>
        <strain evidence="3 4">SYSU_K30003</strain>
    </source>
</reference>
<keyword evidence="2" id="KW-0812">Transmembrane</keyword>
<sequence length="66" mass="7806">MEWSYLALLLCPLMMLPMVFLMLRGNKSDSNSKQDHESHLIEQLAELKRQNEVMQKELREMKGNEV</sequence>
<organism evidence="3 4">
    <name type="scientific">Paenibacillus antri</name>
    <dbReference type="NCBI Taxonomy" id="2582848"/>
    <lineage>
        <taxon>Bacteria</taxon>
        <taxon>Bacillati</taxon>
        <taxon>Bacillota</taxon>
        <taxon>Bacilli</taxon>
        <taxon>Bacillales</taxon>
        <taxon>Paenibacillaceae</taxon>
        <taxon>Paenibacillus</taxon>
    </lineage>
</organism>
<dbReference type="AlphaFoldDB" id="A0A5R9G2E1"/>
<evidence type="ECO:0008006" key="5">
    <source>
        <dbReference type="Google" id="ProtNLM"/>
    </source>
</evidence>
<evidence type="ECO:0000313" key="3">
    <source>
        <dbReference type="EMBL" id="TLS49991.1"/>
    </source>
</evidence>
<dbReference type="Proteomes" id="UP000309676">
    <property type="component" value="Unassembled WGS sequence"/>
</dbReference>
<feature type="transmembrane region" description="Helical" evidence="2">
    <location>
        <begin position="6"/>
        <end position="23"/>
    </location>
</feature>
<proteinExistence type="predicted"/>
<dbReference type="EMBL" id="VCIW01000017">
    <property type="protein sequence ID" value="TLS49991.1"/>
    <property type="molecule type" value="Genomic_DNA"/>
</dbReference>
<comment type="caution">
    <text evidence="3">The sequence shown here is derived from an EMBL/GenBank/DDBJ whole genome shotgun (WGS) entry which is preliminary data.</text>
</comment>
<protein>
    <recommendedName>
        <fullName evidence="5">DUF2933 domain-containing protein</fullName>
    </recommendedName>
</protein>
<evidence type="ECO:0000313" key="4">
    <source>
        <dbReference type="Proteomes" id="UP000309676"/>
    </source>
</evidence>
<keyword evidence="2" id="KW-0472">Membrane</keyword>
<name>A0A5R9G2E1_9BACL</name>
<keyword evidence="4" id="KW-1185">Reference proteome</keyword>
<gene>
    <name evidence="3" type="ORF">FE782_21875</name>
</gene>
<keyword evidence="2" id="KW-1133">Transmembrane helix</keyword>
<dbReference type="RefSeq" id="WP_138196475.1">
    <property type="nucleotide sequence ID" value="NZ_VCIW01000017.1"/>
</dbReference>